<dbReference type="AlphaFoldDB" id="A0A8B6C2H1"/>
<evidence type="ECO:0000313" key="3">
    <source>
        <dbReference type="Proteomes" id="UP000596742"/>
    </source>
</evidence>
<keyword evidence="1" id="KW-0812">Transmembrane</keyword>
<proteinExistence type="predicted"/>
<evidence type="ECO:0000313" key="2">
    <source>
        <dbReference type="EMBL" id="VDH99194.1"/>
    </source>
</evidence>
<dbReference type="Proteomes" id="UP000596742">
    <property type="component" value="Unassembled WGS sequence"/>
</dbReference>
<organism evidence="2 3">
    <name type="scientific">Mytilus galloprovincialis</name>
    <name type="common">Mediterranean mussel</name>
    <dbReference type="NCBI Taxonomy" id="29158"/>
    <lineage>
        <taxon>Eukaryota</taxon>
        <taxon>Metazoa</taxon>
        <taxon>Spiralia</taxon>
        <taxon>Lophotrochozoa</taxon>
        <taxon>Mollusca</taxon>
        <taxon>Bivalvia</taxon>
        <taxon>Autobranchia</taxon>
        <taxon>Pteriomorphia</taxon>
        <taxon>Mytilida</taxon>
        <taxon>Mytiloidea</taxon>
        <taxon>Mytilidae</taxon>
        <taxon>Mytilinae</taxon>
        <taxon>Mytilus</taxon>
    </lineage>
</organism>
<keyword evidence="1" id="KW-0472">Membrane</keyword>
<gene>
    <name evidence="2" type="ORF">MGAL_10B064646</name>
</gene>
<keyword evidence="3" id="KW-1185">Reference proteome</keyword>
<dbReference type="OrthoDB" id="6173619at2759"/>
<feature type="transmembrane region" description="Helical" evidence="1">
    <location>
        <begin position="15"/>
        <end position="36"/>
    </location>
</feature>
<keyword evidence="1" id="KW-1133">Transmembrane helix</keyword>
<sequence>MTVSSLDYSYIVRSWPSVTAVLCFVGLITLICVFYWEDQVTALDDSGPIKRARQTIPVKGVPLLIPEDTCSQEISKSEQADLSQTSDSSRMEIEKTVLHDMTKEARITISPEDS</sequence>
<evidence type="ECO:0000256" key="1">
    <source>
        <dbReference type="SAM" id="Phobius"/>
    </source>
</evidence>
<accession>A0A8B6C2H1</accession>
<dbReference type="EMBL" id="UYJE01001107">
    <property type="protein sequence ID" value="VDH99194.1"/>
    <property type="molecule type" value="Genomic_DNA"/>
</dbReference>
<name>A0A8B6C2H1_MYTGA</name>
<comment type="caution">
    <text evidence="2">The sequence shown here is derived from an EMBL/GenBank/DDBJ whole genome shotgun (WGS) entry which is preliminary data.</text>
</comment>
<reference evidence="2" key="1">
    <citation type="submission" date="2018-11" db="EMBL/GenBank/DDBJ databases">
        <authorList>
            <person name="Alioto T."/>
            <person name="Alioto T."/>
        </authorList>
    </citation>
    <scope>NUCLEOTIDE SEQUENCE</scope>
</reference>
<protein>
    <submittedName>
        <fullName evidence="2">Uncharacterized protein</fullName>
    </submittedName>
</protein>